<feature type="signal peptide" evidence="2">
    <location>
        <begin position="1"/>
        <end position="22"/>
    </location>
</feature>
<dbReference type="Proteomes" id="UP001362999">
    <property type="component" value="Unassembled WGS sequence"/>
</dbReference>
<feature type="compositionally biased region" description="Basic and acidic residues" evidence="1">
    <location>
        <begin position="180"/>
        <end position="193"/>
    </location>
</feature>
<accession>A0AAV9ZBS9</accession>
<keyword evidence="4" id="KW-1185">Reference proteome</keyword>
<feature type="region of interest" description="Disordered" evidence="1">
    <location>
        <begin position="180"/>
        <end position="201"/>
    </location>
</feature>
<proteinExistence type="predicted"/>
<evidence type="ECO:0000313" key="3">
    <source>
        <dbReference type="EMBL" id="KAK6977297.1"/>
    </source>
</evidence>
<keyword evidence="2" id="KW-0732">Signal</keyword>
<feature type="region of interest" description="Disordered" evidence="1">
    <location>
        <begin position="138"/>
        <end position="160"/>
    </location>
</feature>
<dbReference type="EMBL" id="JAWWNJ010000170">
    <property type="protein sequence ID" value="KAK6977297.1"/>
    <property type="molecule type" value="Genomic_DNA"/>
</dbReference>
<protein>
    <submittedName>
        <fullName evidence="3">Uncharacterized protein</fullName>
    </submittedName>
</protein>
<sequence length="262" mass="28225">MAWPGLLKPWLGLAGFWLWARAGKTLRFNACLLRHSLLRFTQNVSSNLEADKAPTRVSGLSEVETRPATLVEFGPGSGRVGLNFQKPGLGSGLGSSTRPEQHYFHFEFGKAGDDVGSLSLFHYPIAWLSEAKKIHSRGARASGARPSSGNSAKEPHPDGLEVRVKDIVLRANVALVCRPERPRFGGPPERSEGGEGTGMVGPLRANQERRLQQVLSRHDSLTSSGLDCLPGAASGIKPALSEACLRTNAPNSRDQGWEVAET</sequence>
<comment type="caution">
    <text evidence="3">The sequence shown here is derived from an EMBL/GenBank/DDBJ whole genome shotgun (WGS) entry which is preliminary data.</text>
</comment>
<evidence type="ECO:0000256" key="1">
    <source>
        <dbReference type="SAM" id="MobiDB-lite"/>
    </source>
</evidence>
<organism evidence="3 4">
    <name type="scientific">Favolaschia claudopus</name>
    <dbReference type="NCBI Taxonomy" id="2862362"/>
    <lineage>
        <taxon>Eukaryota</taxon>
        <taxon>Fungi</taxon>
        <taxon>Dikarya</taxon>
        <taxon>Basidiomycota</taxon>
        <taxon>Agaricomycotina</taxon>
        <taxon>Agaricomycetes</taxon>
        <taxon>Agaricomycetidae</taxon>
        <taxon>Agaricales</taxon>
        <taxon>Marasmiineae</taxon>
        <taxon>Mycenaceae</taxon>
        <taxon>Favolaschia</taxon>
    </lineage>
</organism>
<dbReference type="AlphaFoldDB" id="A0AAV9ZBS9"/>
<feature type="chain" id="PRO_5043541627" evidence="2">
    <location>
        <begin position="23"/>
        <end position="262"/>
    </location>
</feature>
<gene>
    <name evidence="3" type="ORF">R3P38DRAFT_2810477</name>
</gene>
<evidence type="ECO:0000256" key="2">
    <source>
        <dbReference type="SAM" id="SignalP"/>
    </source>
</evidence>
<evidence type="ECO:0000313" key="4">
    <source>
        <dbReference type="Proteomes" id="UP001362999"/>
    </source>
</evidence>
<reference evidence="3 4" key="1">
    <citation type="journal article" date="2024" name="J Genomics">
        <title>Draft genome sequencing and assembly of Favolaschia claudopus CIRM-BRFM 2984 isolated from oak limbs.</title>
        <authorList>
            <person name="Navarro D."/>
            <person name="Drula E."/>
            <person name="Chaduli D."/>
            <person name="Cazenave R."/>
            <person name="Ahrendt S."/>
            <person name="Wang J."/>
            <person name="Lipzen A."/>
            <person name="Daum C."/>
            <person name="Barry K."/>
            <person name="Grigoriev I.V."/>
            <person name="Favel A."/>
            <person name="Rosso M.N."/>
            <person name="Martin F."/>
        </authorList>
    </citation>
    <scope>NUCLEOTIDE SEQUENCE [LARGE SCALE GENOMIC DNA]</scope>
    <source>
        <strain evidence="3 4">CIRM-BRFM 2984</strain>
    </source>
</reference>
<name>A0AAV9ZBS9_9AGAR</name>